<organism evidence="3 4">
    <name type="scientific">Panicum virgatum</name>
    <name type="common">Blackwell switchgrass</name>
    <dbReference type="NCBI Taxonomy" id="38727"/>
    <lineage>
        <taxon>Eukaryota</taxon>
        <taxon>Viridiplantae</taxon>
        <taxon>Streptophyta</taxon>
        <taxon>Embryophyta</taxon>
        <taxon>Tracheophyta</taxon>
        <taxon>Spermatophyta</taxon>
        <taxon>Magnoliopsida</taxon>
        <taxon>Liliopsida</taxon>
        <taxon>Poales</taxon>
        <taxon>Poaceae</taxon>
        <taxon>PACMAD clade</taxon>
        <taxon>Panicoideae</taxon>
        <taxon>Panicodae</taxon>
        <taxon>Paniceae</taxon>
        <taxon>Panicinae</taxon>
        <taxon>Panicum</taxon>
        <taxon>Panicum sect. Hiantes</taxon>
    </lineage>
</organism>
<evidence type="ECO:0000256" key="1">
    <source>
        <dbReference type="PROSITE-ProRule" id="PRU00175"/>
    </source>
</evidence>
<keyword evidence="4" id="KW-1185">Reference proteome</keyword>
<keyword evidence="1" id="KW-0863">Zinc-finger</keyword>
<dbReference type="InterPro" id="IPR047126">
    <property type="entry name" value="RNF141-like"/>
</dbReference>
<dbReference type="InterPro" id="IPR013083">
    <property type="entry name" value="Znf_RING/FYVE/PHD"/>
</dbReference>
<dbReference type="SMART" id="SM00184">
    <property type="entry name" value="RING"/>
    <property type="match status" value="1"/>
</dbReference>
<dbReference type="EMBL" id="CM029048">
    <property type="protein sequence ID" value="KAG2577062.1"/>
    <property type="molecule type" value="Genomic_DNA"/>
</dbReference>
<dbReference type="InterPro" id="IPR001841">
    <property type="entry name" value="Znf_RING"/>
</dbReference>
<dbReference type="AlphaFoldDB" id="A0A8T0QUY4"/>
<protein>
    <recommendedName>
        <fullName evidence="2">RING-type domain-containing protein</fullName>
    </recommendedName>
</protein>
<dbReference type="Pfam" id="PF13639">
    <property type="entry name" value="zf-RING_2"/>
    <property type="match status" value="1"/>
</dbReference>
<feature type="domain" description="RING-type" evidence="2">
    <location>
        <begin position="372"/>
        <end position="412"/>
    </location>
</feature>
<dbReference type="Proteomes" id="UP000823388">
    <property type="component" value="Chromosome 6N"/>
</dbReference>
<evidence type="ECO:0000313" key="4">
    <source>
        <dbReference type="Proteomes" id="UP000823388"/>
    </source>
</evidence>
<gene>
    <name evidence="3" type="ORF">PVAP13_6NG074500</name>
</gene>
<evidence type="ECO:0000259" key="2">
    <source>
        <dbReference type="PROSITE" id="PS50089"/>
    </source>
</evidence>
<dbReference type="PROSITE" id="PS50089">
    <property type="entry name" value="ZF_RING_2"/>
    <property type="match status" value="1"/>
</dbReference>
<keyword evidence="1" id="KW-0479">Metal-binding</keyword>
<accession>A0A8T0QUY4</accession>
<dbReference type="SUPFAM" id="SSF57850">
    <property type="entry name" value="RING/U-box"/>
    <property type="match status" value="1"/>
</dbReference>
<keyword evidence="1" id="KW-0862">Zinc</keyword>
<reference evidence="3" key="1">
    <citation type="submission" date="2020-05" db="EMBL/GenBank/DDBJ databases">
        <title>WGS assembly of Panicum virgatum.</title>
        <authorList>
            <person name="Lovell J.T."/>
            <person name="Jenkins J."/>
            <person name="Shu S."/>
            <person name="Juenger T.E."/>
            <person name="Schmutz J."/>
        </authorList>
    </citation>
    <scope>NUCLEOTIDE SEQUENCE</scope>
    <source>
        <strain evidence="3">AP13</strain>
    </source>
</reference>
<proteinExistence type="predicted"/>
<dbReference type="Gene3D" id="3.30.40.10">
    <property type="entry name" value="Zinc/RING finger domain, C3HC4 (zinc finger)"/>
    <property type="match status" value="1"/>
</dbReference>
<dbReference type="GO" id="GO:0008270">
    <property type="term" value="F:zinc ion binding"/>
    <property type="evidence" value="ECO:0007669"/>
    <property type="project" value="UniProtKB-KW"/>
</dbReference>
<comment type="caution">
    <text evidence="3">The sequence shown here is derived from an EMBL/GenBank/DDBJ whole genome shotgun (WGS) entry which is preliminary data.</text>
</comment>
<sequence length="431" mass="46234">MEATAPPCTGGVMHMSSEDGRLLCITGLSLVDPAKARGRRVNVWAEVGLEKLVIGTLSANEPVVAVQPVVLGGEFVLRHDLAVAAAVLLHVRVLGPSASDDDGEVVEEGVLVLGADDEDEEESSADDDDEVGVGMEYELLSEEDMAERYDSDNEGGVRSGGTSWRGSVPLFAALPGSVVVPDGEFLGPARFAANENTAVFMRVAAAEAAAGEDEGKEIVVLYRYTRFSRAHGGQRGVEACRRTKLHRLRFAVPPAGDMASSLGWAGSSLGPLIYPGLFRLQLHDLWTSLAAPAISTIPPRAARLQVIVDAGILRREDCTPERVAHMGVALAHRVLDAWPTYFHVVMELHLPEPVPANSRRIGDDDEEEAEECCVCFEVLESGLAAWPGCRHVFHGACAEKTLARSEMCPLCRHKLSDPLAQKNTKISAVCC</sequence>
<evidence type="ECO:0000313" key="3">
    <source>
        <dbReference type="EMBL" id="KAG2577062.1"/>
    </source>
</evidence>
<dbReference type="PANTHER" id="PTHR12109">
    <property type="entry name" value="RING FINGER PROTEIN 141-RELATED"/>
    <property type="match status" value="1"/>
</dbReference>
<name>A0A8T0QUY4_PANVG</name>